<keyword evidence="1" id="KW-0808">Transferase</keyword>
<dbReference type="InterPro" id="IPR029063">
    <property type="entry name" value="SAM-dependent_MTases_sf"/>
</dbReference>
<dbReference type="GO" id="GO:0008168">
    <property type="term" value="F:methyltransferase activity"/>
    <property type="evidence" value="ECO:0007669"/>
    <property type="project" value="UniProtKB-KW"/>
</dbReference>
<proteinExistence type="predicted"/>
<dbReference type="SUPFAM" id="SSF53335">
    <property type="entry name" value="S-adenosyl-L-methionine-dependent methyltransferases"/>
    <property type="match status" value="1"/>
</dbReference>
<sequence>MKTSIDSVEFFYRKFYYNRHTLTPRLETESLVRSALNIIQNEQIDAVMDVWTWSAIIWISIEKESGIDHVYWLEKSASASKVARSNIALHDSKMKLIKSDLLSHFFKEKELYDFKGKNVLFVANLPYIKNEDWINMSEDTVSEPKMALFWWPISGFELYEKFFRQLFRFKDCFWIQKIFSISEIWFDQKDVAQDYFKKIWLEVAFLKDLRWIDRFINIEI</sequence>
<keyword evidence="1" id="KW-0489">Methyltransferase</keyword>
<dbReference type="EMBL" id="AMFJ01000130">
    <property type="protein sequence ID" value="EKE29652.1"/>
    <property type="molecule type" value="Genomic_DNA"/>
</dbReference>
<dbReference type="InterPro" id="IPR050320">
    <property type="entry name" value="N5-glutamine_MTase"/>
</dbReference>
<protein>
    <submittedName>
        <fullName evidence="1">Polypeptide chain release factor methyltransferase</fullName>
    </submittedName>
</protein>
<evidence type="ECO:0000313" key="1">
    <source>
        <dbReference type="EMBL" id="EKE29652.1"/>
    </source>
</evidence>
<dbReference type="Gene3D" id="3.40.50.150">
    <property type="entry name" value="Vaccinia Virus protein VP39"/>
    <property type="match status" value="1"/>
</dbReference>
<comment type="caution">
    <text evidence="1">The sequence shown here is derived from an EMBL/GenBank/DDBJ whole genome shotgun (WGS) entry which is preliminary data.</text>
</comment>
<reference evidence="1" key="1">
    <citation type="journal article" date="2012" name="Science">
        <title>Fermentation, hydrogen, and sulfur metabolism in multiple uncultivated bacterial phyla.</title>
        <authorList>
            <person name="Wrighton K.C."/>
            <person name="Thomas B.C."/>
            <person name="Sharon I."/>
            <person name="Miller C.S."/>
            <person name="Castelle C.J."/>
            <person name="VerBerkmoes N.C."/>
            <person name="Wilkins M.J."/>
            <person name="Hettich R.L."/>
            <person name="Lipton M.S."/>
            <person name="Williams K.H."/>
            <person name="Long P.E."/>
            <person name="Banfield J.F."/>
        </authorList>
    </citation>
    <scope>NUCLEOTIDE SEQUENCE [LARGE SCALE GENOMIC DNA]</scope>
</reference>
<dbReference type="AlphaFoldDB" id="K2G5Z0"/>
<gene>
    <name evidence="1" type="ORF">ACD_2C00130G0003</name>
</gene>
<dbReference type="GO" id="GO:0032259">
    <property type="term" value="P:methylation"/>
    <property type="evidence" value="ECO:0007669"/>
    <property type="project" value="UniProtKB-KW"/>
</dbReference>
<accession>K2G5Z0</accession>
<dbReference type="PANTHER" id="PTHR18895:SF74">
    <property type="entry name" value="MTRF1L RELEASE FACTOR GLUTAMINE METHYLTRANSFERASE"/>
    <property type="match status" value="1"/>
</dbReference>
<dbReference type="PANTHER" id="PTHR18895">
    <property type="entry name" value="HEMK METHYLTRANSFERASE"/>
    <property type="match status" value="1"/>
</dbReference>
<name>K2G5Z0_9BACT</name>
<organism evidence="1">
    <name type="scientific">uncultured bacterium</name>
    <name type="common">gcode 4</name>
    <dbReference type="NCBI Taxonomy" id="1234023"/>
    <lineage>
        <taxon>Bacteria</taxon>
        <taxon>environmental samples</taxon>
    </lineage>
</organism>